<dbReference type="Proteomes" id="UP000190897">
    <property type="component" value="Unassembled WGS sequence"/>
</dbReference>
<accession>A0A1T5DXA4</accession>
<reference evidence="2" key="1">
    <citation type="submission" date="2017-02" db="EMBL/GenBank/DDBJ databases">
        <authorList>
            <person name="Varghese N."/>
            <person name="Submissions S."/>
        </authorList>
    </citation>
    <scope>NUCLEOTIDE SEQUENCE [LARGE SCALE GENOMIC DNA]</scope>
    <source>
        <strain evidence="2">DSM 22270</strain>
    </source>
</reference>
<gene>
    <name evidence="1" type="ORF">SAMN05660293_01976</name>
</gene>
<evidence type="ECO:0000313" key="1">
    <source>
        <dbReference type="EMBL" id="SKB76216.1"/>
    </source>
</evidence>
<keyword evidence="2" id="KW-1185">Reference proteome</keyword>
<dbReference type="RefSeq" id="WP_082214504.1">
    <property type="nucleotide sequence ID" value="NZ_FUZA01000002.1"/>
</dbReference>
<protein>
    <submittedName>
        <fullName evidence="1">Uncharacterized protein</fullName>
    </submittedName>
</protein>
<name>A0A1T5DXA4_9BACT</name>
<dbReference type="STRING" id="651661.SAMN05660293_01976"/>
<organism evidence="1 2">
    <name type="scientific">Dyadobacter psychrophilus</name>
    <dbReference type="NCBI Taxonomy" id="651661"/>
    <lineage>
        <taxon>Bacteria</taxon>
        <taxon>Pseudomonadati</taxon>
        <taxon>Bacteroidota</taxon>
        <taxon>Cytophagia</taxon>
        <taxon>Cytophagales</taxon>
        <taxon>Spirosomataceae</taxon>
        <taxon>Dyadobacter</taxon>
    </lineage>
</organism>
<proteinExistence type="predicted"/>
<dbReference type="OrthoDB" id="949104at2"/>
<dbReference type="AlphaFoldDB" id="A0A1T5DXA4"/>
<sequence length="169" mass="18820">MMNDTHIPKSVSTVTSVFATRTDAENAYKALLKLGYEAGEITLIMSEETCERLYQYHDSDFDDNRKSGLGEGKKLQVTRISDALDVFGRFVAIPGLALVVAGKLDEGGQRAVASTVLSDEYATYFQRRIQEGEILIDFGLHNVKERSLIMNLWENYGGYSLVRKISNAA</sequence>
<dbReference type="EMBL" id="FUZA01000002">
    <property type="protein sequence ID" value="SKB76216.1"/>
    <property type="molecule type" value="Genomic_DNA"/>
</dbReference>
<evidence type="ECO:0000313" key="2">
    <source>
        <dbReference type="Proteomes" id="UP000190897"/>
    </source>
</evidence>